<evidence type="ECO:0000259" key="5">
    <source>
        <dbReference type="PROSITE" id="PS51078"/>
    </source>
</evidence>
<dbReference type="AlphaFoldDB" id="A0A936Z205"/>
<dbReference type="EMBL" id="JAEQNE010000003">
    <property type="protein sequence ID" value="MBL0392137.1"/>
    <property type="molecule type" value="Genomic_DNA"/>
</dbReference>
<dbReference type="InterPro" id="IPR036390">
    <property type="entry name" value="WH_DNA-bd_sf"/>
</dbReference>
<dbReference type="InterPro" id="IPR014757">
    <property type="entry name" value="Tscrpt_reg_IclR_C"/>
</dbReference>
<dbReference type="InterPro" id="IPR036388">
    <property type="entry name" value="WH-like_DNA-bd_sf"/>
</dbReference>
<dbReference type="SMART" id="SM00346">
    <property type="entry name" value="HTH_ICLR"/>
    <property type="match status" value="1"/>
</dbReference>
<keyword evidence="1" id="KW-0805">Transcription regulation</keyword>
<keyword evidence="3" id="KW-0804">Transcription</keyword>
<dbReference type="GO" id="GO:0003677">
    <property type="term" value="F:DNA binding"/>
    <property type="evidence" value="ECO:0007669"/>
    <property type="project" value="UniProtKB-KW"/>
</dbReference>
<evidence type="ECO:0000313" key="7">
    <source>
        <dbReference type="Proteomes" id="UP000599109"/>
    </source>
</evidence>
<evidence type="ECO:0000313" key="6">
    <source>
        <dbReference type="EMBL" id="MBL0392137.1"/>
    </source>
</evidence>
<dbReference type="InterPro" id="IPR029016">
    <property type="entry name" value="GAF-like_dom_sf"/>
</dbReference>
<dbReference type="Pfam" id="PF09339">
    <property type="entry name" value="HTH_IclR"/>
    <property type="match status" value="1"/>
</dbReference>
<accession>A0A936Z205</accession>
<feature type="domain" description="IclR-ED" evidence="5">
    <location>
        <begin position="70"/>
        <end position="257"/>
    </location>
</feature>
<gene>
    <name evidence="6" type="ORF">JJ685_13440</name>
</gene>
<dbReference type="Pfam" id="PF01614">
    <property type="entry name" value="IclR_C"/>
    <property type="match status" value="1"/>
</dbReference>
<evidence type="ECO:0000256" key="3">
    <source>
        <dbReference type="ARBA" id="ARBA00023163"/>
    </source>
</evidence>
<dbReference type="SUPFAM" id="SSF55781">
    <property type="entry name" value="GAF domain-like"/>
    <property type="match status" value="1"/>
</dbReference>
<dbReference type="PANTHER" id="PTHR30136">
    <property type="entry name" value="HELIX-TURN-HELIX TRANSCRIPTIONAL REGULATOR, ICLR FAMILY"/>
    <property type="match status" value="1"/>
</dbReference>
<evidence type="ECO:0000256" key="1">
    <source>
        <dbReference type="ARBA" id="ARBA00023015"/>
    </source>
</evidence>
<evidence type="ECO:0000256" key="2">
    <source>
        <dbReference type="ARBA" id="ARBA00023125"/>
    </source>
</evidence>
<dbReference type="InterPro" id="IPR050707">
    <property type="entry name" value="HTH_MetabolicPath_Reg"/>
</dbReference>
<dbReference type="PANTHER" id="PTHR30136:SF35">
    <property type="entry name" value="HTH-TYPE TRANSCRIPTIONAL REGULATOR RV1719"/>
    <property type="match status" value="1"/>
</dbReference>
<organism evidence="6 7">
    <name type="scientific">Ramlibacter monticola</name>
    <dbReference type="NCBI Taxonomy" id="1926872"/>
    <lineage>
        <taxon>Bacteria</taxon>
        <taxon>Pseudomonadati</taxon>
        <taxon>Pseudomonadota</taxon>
        <taxon>Betaproteobacteria</taxon>
        <taxon>Burkholderiales</taxon>
        <taxon>Comamonadaceae</taxon>
        <taxon>Ramlibacter</taxon>
    </lineage>
</organism>
<dbReference type="SUPFAM" id="SSF46785">
    <property type="entry name" value="Winged helix' DNA-binding domain"/>
    <property type="match status" value="1"/>
</dbReference>
<name>A0A936Z205_9BURK</name>
<dbReference type="Gene3D" id="1.10.10.10">
    <property type="entry name" value="Winged helix-like DNA-binding domain superfamily/Winged helix DNA-binding domain"/>
    <property type="match status" value="1"/>
</dbReference>
<dbReference type="RefSeq" id="WP_201674784.1">
    <property type="nucleotide sequence ID" value="NZ_JAEQNE010000003.1"/>
</dbReference>
<dbReference type="Proteomes" id="UP000599109">
    <property type="component" value="Unassembled WGS sequence"/>
</dbReference>
<reference evidence="6 7" key="1">
    <citation type="journal article" date="2017" name="Int. J. Syst. Evol. Microbiol.">
        <title>Ramlibacter monticola sp. nov., isolated from forest soil.</title>
        <authorList>
            <person name="Chaudhary D.K."/>
            <person name="Kim J."/>
        </authorList>
    </citation>
    <scope>NUCLEOTIDE SEQUENCE [LARGE SCALE GENOMIC DNA]</scope>
    <source>
        <strain evidence="6 7">KACC 19175</strain>
    </source>
</reference>
<dbReference type="InterPro" id="IPR005471">
    <property type="entry name" value="Tscrpt_reg_IclR_N"/>
</dbReference>
<feature type="domain" description="HTH iclR-type" evidence="4">
    <location>
        <begin position="7"/>
        <end position="69"/>
    </location>
</feature>
<dbReference type="Gene3D" id="3.30.450.40">
    <property type="match status" value="1"/>
</dbReference>
<dbReference type="PROSITE" id="PS51078">
    <property type="entry name" value="ICLR_ED"/>
    <property type="match status" value="1"/>
</dbReference>
<keyword evidence="7" id="KW-1185">Reference proteome</keyword>
<keyword evidence="2" id="KW-0238">DNA-binding</keyword>
<sequence length="277" mass="29673">MSNALPASTAERVMRVIETLAEQPEGMSLAELSAELELPRSGCHRLLADLQRCGYVRQLGERGDYALTTKLPALGLSFFGGTGIVDIATPVIERLAEVSGELVRLALVDGDRLTFVAKAQGARAGLRYDPDMGIDVRLSCSAGGHAWLMTVSEERATELVARQGFGSTREFGPNAPTTFKALMSLLEEDRRRGFSMIVEQYAPGMAAIAAPVRRRGGETIGVITVAGPLMRLTPQRMQELGDSLRAAAAELEMVGATLPFFARRALHQPGFATAAAT</sequence>
<dbReference type="PROSITE" id="PS51077">
    <property type="entry name" value="HTH_ICLR"/>
    <property type="match status" value="1"/>
</dbReference>
<dbReference type="GO" id="GO:0003700">
    <property type="term" value="F:DNA-binding transcription factor activity"/>
    <property type="evidence" value="ECO:0007669"/>
    <property type="project" value="TreeGrafter"/>
</dbReference>
<comment type="caution">
    <text evidence="6">The sequence shown here is derived from an EMBL/GenBank/DDBJ whole genome shotgun (WGS) entry which is preliminary data.</text>
</comment>
<proteinExistence type="predicted"/>
<evidence type="ECO:0000259" key="4">
    <source>
        <dbReference type="PROSITE" id="PS51077"/>
    </source>
</evidence>
<dbReference type="GO" id="GO:0045892">
    <property type="term" value="P:negative regulation of DNA-templated transcription"/>
    <property type="evidence" value="ECO:0007669"/>
    <property type="project" value="TreeGrafter"/>
</dbReference>
<protein>
    <submittedName>
        <fullName evidence="6">IclR family transcriptional regulator</fullName>
    </submittedName>
</protein>